<sequence>MPRQPQAHLPAMTVLMHSYNRDMADVLSQITLTAADCTPGSGSSNFSLRRGKAGLRASGNLRNTL</sequence>
<dbReference type="Proteomes" id="UP000324222">
    <property type="component" value="Unassembled WGS sequence"/>
</dbReference>
<evidence type="ECO:0000313" key="2">
    <source>
        <dbReference type="Proteomes" id="UP000324222"/>
    </source>
</evidence>
<reference evidence="1 2" key="1">
    <citation type="submission" date="2019-05" db="EMBL/GenBank/DDBJ databases">
        <title>Another draft genome of Portunus trituberculatus and its Hox gene families provides insights of decapod evolution.</title>
        <authorList>
            <person name="Jeong J.-H."/>
            <person name="Song I."/>
            <person name="Kim S."/>
            <person name="Choi T."/>
            <person name="Kim D."/>
            <person name="Ryu S."/>
            <person name="Kim W."/>
        </authorList>
    </citation>
    <scope>NUCLEOTIDE SEQUENCE [LARGE SCALE GENOMIC DNA]</scope>
    <source>
        <tissue evidence="1">Muscle</tissue>
    </source>
</reference>
<keyword evidence="2" id="KW-1185">Reference proteome</keyword>
<dbReference type="EMBL" id="VSRR010000260">
    <property type="protein sequence ID" value="MPC13131.1"/>
    <property type="molecule type" value="Genomic_DNA"/>
</dbReference>
<organism evidence="1 2">
    <name type="scientific">Portunus trituberculatus</name>
    <name type="common">Swimming crab</name>
    <name type="synonym">Neptunus trituberculatus</name>
    <dbReference type="NCBI Taxonomy" id="210409"/>
    <lineage>
        <taxon>Eukaryota</taxon>
        <taxon>Metazoa</taxon>
        <taxon>Ecdysozoa</taxon>
        <taxon>Arthropoda</taxon>
        <taxon>Crustacea</taxon>
        <taxon>Multicrustacea</taxon>
        <taxon>Malacostraca</taxon>
        <taxon>Eumalacostraca</taxon>
        <taxon>Eucarida</taxon>
        <taxon>Decapoda</taxon>
        <taxon>Pleocyemata</taxon>
        <taxon>Brachyura</taxon>
        <taxon>Eubrachyura</taxon>
        <taxon>Portunoidea</taxon>
        <taxon>Portunidae</taxon>
        <taxon>Portuninae</taxon>
        <taxon>Portunus</taxon>
    </lineage>
</organism>
<gene>
    <name evidence="1" type="ORF">E2C01_005851</name>
</gene>
<name>A0A5B7CW47_PORTR</name>
<dbReference type="AlphaFoldDB" id="A0A5B7CW47"/>
<evidence type="ECO:0000313" key="1">
    <source>
        <dbReference type="EMBL" id="MPC13131.1"/>
    </source>
</evidence>
<protein>
    <submittedName>
        <fullName evidence="1">Uncharacterized protein</fullName>
    </submittedName>
</protein>
<accession>A0A5B7CW47</accession>
<proteinExistence type="predicted"/>
<comment type="caution">
    <text evidence="1">The sequence shown here is derived from an EMBL/GenBank/DDBJ whole genome shotgun (WGS) entry which is preliminary data.</text>
</comment>